<dbReference type="Gene3D" id="3.30.450.40">
    <property type="match status" value="2"/>
</dbReference>
<dbReference type="InterPro" id="IPR050707">
    <property type="entry name" value="HTH_MetabolicPath_Reg"/>
</dbReference>
<dbReference type="PROSITE" id="PS51078">
    <property type="entry name" value="ICLR_ED"/>
    <property type="match status" value="1"/>
</dbReference>
<evidence type="ECO:0000259" key="5">
    <source>
        <dbReference type="PROSITE" id="PS51078"/>
    </source>
</evidence>
<dbReference type="SUPFAM" id="SSF46785">
    <property type="entry name" value="Winged helix' DNA-binding domain"/>
    <property type="match status" value="1"/>
</dbReference>
<dbReference type="Proteomes" id="UP000600449">
    <property type="component" value="Unassembled WGS sequence"/>
</dbReference>
<dbReference type="SMART" id="SM00346">
    <property type="entry name" value="HTH_ICLR"/>
    <property type="match status" value="1"/>
</dbReference>
<evidence type="ECO:0000313" key="7">
    <source>
        <dbReference type="Proteomes" id="UP000600449"/>
    </source>
</evidence>
<dbReference type="RefSeq" id="WP_210317620.1">
    <property type="nucleotide sequence ID" value="NZ_BMMF01000006.1"/>
</dbReference>
<evidence type="ECO:0000256" key="3">
    <source>
        <dbReference type="ARBA" id="ARBA00023163"/>
    </source>
</evidence>
<gene>
    <name evidence="6" type="ORF">GCM10011322_22220</name>
</gene>
<dbReference type="GO" id="GO:0003677">
    <property type="term" value="F:DNA binding"/>
    <property type="evidence" value="ECO:0007669"/>
    <property type="project" value="UniProtKB-KW"/>
</dbReference>
<evidence type="ECO:0000259" key="4">
    <source>
        <dbReference type="PROSITE" id="PS51077"/>
    </source>
</evidence>
<dbReference type="InterPro" id="IPR014757">
    <property type="entry name" value="Tscrpt_reg_IclR_C"/>
</dbReference>
<dbReference type="SUPFAM" id="SSF55781">
    <property type="entry name" value="GAF domain-like"/>
    <property type="match status" value="1"/>
</dbReference>
<dbReference type="Pfam" id="PF09339">
    <property type="entry name" value="HTH_IclR"/>
    <property type="match status" value="1"/>
</dbReference>
<dbReference type="AlphaFoldDB" id="A0A917V3L4"/>
<dbReference type="InterPro" id="IPR036388">
    <property type="entry name" value="WH-like_DNA-bd_sf"/>
</dbReference>
<sequence>MERALTLLDCFDETSESLTLAELARRSGLYKSTILRLATSLERFGHLVRGSDGRFRLGPALWRLGSLYRRAFDLAETIRPELKVLVDETGETASFYVREGDARVCLYRRNSPKAMRHHLSEGARLSLEGGASAKVLLAFGDDPADHDAGVRASGHAISLGARDPEIAAIAVPVFGPGRRLRGALAVSGPLSRFDEALRTRALAALEAAAARLEARTPPPHE</sequence>
<comment type="caution">
    <text evidence="6">The sequence shown here is derived from an EMBL/GenBank/DDBJ whole genome shotgun (WGS) entry which is preliminary data.</text>
</comment>
<accession>A0A917V3L4</accession>
<feature type="domain" description="HTH iclR-type" evidence="4">
    <location>
        <begin position="1"/>
        <end position="59"/>
    </location>
</feature>
<evidence type="ECO:0000313" key="6">
    <source>
        <dbReference type="EMBL" id="GGK34983.1"/>
    </source>
</evidence>
<evidence type="ECO:0000256" key="2">
    <source>
        <dbReference type="ARBA" id="ARBA00023125"/>
    </source>
</evidence>
<keyword evidence="2" id="KW-0238">DNA-binding</keyword>
<keyword evidence="7" id="KW-1185">Reference proteome</keyword>
<feature type="domain" description="IclR-ED" evidence="5">
    <location>
        <begin position="60"/>
        <end position="218"/>
    </location>
</feature>
<dbReference type="InterPro" id="IPR029016">
    <property type="entry name" value="GAF-like_dom_sf"/>
</dbReference>
<reference evidence="6 7" key="1">
    <citation type="journal article" date="2014" name="Int. J. Syst. Evol. Microbiol.">
        <title>Complete genome sequence of Corynebacterium casei LMG S-19264T (=DSM 44701T), isolated from a smear-ripened cheese.</title>
        <authorList>
            <consortium name="US DOE Joint Genome Institute (JGI-PGF)"/>
            <person name="Walter F."/>
            <person name="Albersmeier A."/>
            <person name="Kalinowski J."/>
            <person name="Ruckert C."/>
        </authorList>
    </citation>
    <scope>NUCLEOTIDE SEQUENCE [LARGE SCALE GENOMIC DNA]</scope>
    <source>
        <strain evidence="6 7">CGMCC 1.9161</strain>
    </source>
</reference>
<keyword evidence="3" id="KW-0804">Transcription</keyword>
<dbReference type="InterPro" id="IPR005471">
    <property type="entry name" value="Tscrpt_reg_IclR_N"/>
</dbReference>
<dbReference type="Pfam" id="PF01614">
    <property type="entry name" value="IclR_C"/>
    <property type="match status" value="2"/>
</dbReference>
<protein>
    <submittedName>
        <fullName evidence="6">IclR family transcriptional regulator</fullName>
    </submittedName>
</protein>
<evidence type="ECO:0000256" key="1">
    <source>
        <dbReference type="ARBA" id="ARBA00023015"/>
    </source>
</evidence>
<dbReference type="GO" id="GO:0045892">
    <property type="term" value="P:negative regulation of DNA-templated transcription"/>
    <property type="evidence" value="ECO:0007669"/>
    <property type="project" value="TreeGrafter"/>
</dbReference>
<dbReference type="PANTHER" id="PTHR30136">
    <property type="entry name" value="HELIX-TURN-HELIX TRANSCRIPTIONAL REGULATOR, ICLR FAMILY"/>
    <property type="match status" value="1"/>
</dbReference>
<dbReference type="PANTHER" id="PTHR30136:SF39">
    <property type="entry name" value="TRANSCRIPTIONAL REGULATORY PROTEIN"/>
    <property type="match status" value="1"/>
</dbReference>
<dbReference type="GO" id="GO:0003700">
    <property type="term" value="F:DNA-binding transcription factor activity"/>
    <property type="evidence" value="ECO:0007669"/>
    <property type="project" value="TreeGrafter"/>
</dbReference>
<dbReference type="PROSITE" id="PS51077">
    <property type="entry name" value="HTH_ICLR"/>
    <property type="match status" value="1"/>
</dbReference>
<proteinExistence type="predicted"/>
<name>A0A917V3L4_9HYPH</name>
<dbReference type="Gene3D" id="1.10.10.10">
    <property type="entry name" value="Winged helix-like DNA-binding domain superfamily/Winged helix DNA-binding domain"/>
    <property type="match status" value="1"/>
</dbReference>
<dbReference type="EMBL" id="BMMF01000006">
    <property type="protein sequence ID" value="GGK34983.1"/>
    <property type="molecule type" value="Genomic_DNA"/>
</dbReference>
<organism evidence="6 7">
    <name type="scientific">Salinarimonas ramus</name>
    <dbReference type="NCBI Taxonomy" id="690164"/>
    <lineage>
        <taxon>Bacteria</taxon>
        <taxon>Pseudomonadati</taxon>
        <taxon>Pseudomonadota</taxon>
        <taxon>Alphaproteobacteria</taxon>
        <taxon>Hyphomicrobiales</taxon>
        <taxon>Salinarimonadaceae</taxon>
        <taxon>Salinarimonas</taxon>
    </lineage>
</organism>
<keyword evidence="1" id="KW-0805">Transcription regulation</keyword>
<dbReference type="InterPro" id="IPR036390">
    <property type="entry name" value="WH_DNA-bd_sf"/>
</dbReference>